<dbReference type="RefSeq" id="WP_350400323.1">
    <property type="nucleotide sequence ID" value="NZ_JBELOE010000060.1"/>
</dbReference>
<gene>
    <name evidence="1" type="ORF">ABS311_01435</name>
</gene>
<evidence type="ECO:0008006" key="3">
    <source>
        <dbReference type="Google" id="ProtNLM"/>
    </source>
</evidence>
<proteinExistence type="predicted"/>
<evidence type="ECO:0000313" key="2">
    <source>
        <dbReference type="Proteomes" id="UP001467690"/>
    </source>
</evidence>
<dbReference type="InterPro" id="IPR008979">
    <property type="entry name" value="Galactose-bd-like_sf"/>
</dbReference>
<organism evidence="1 2">
    <name type="scientific">Catenovulum sediminis</name>
    <dbReference type="NCBI Taxonomy" id="1740262"/>
    <lineage>
        <taxon>Bacteria</taxon>
        <taxon>Pseudomonadati</taxon>
        <taxon>Pseudomonadota</taxon>
        <taxon>Gammaproteobacteria</taxon>
        <taxon>Alteromonadales</taxon>
        <taxon>Alteromonadaceae</taxon>
        <taxon>Catenovulum</taxon>
    </lineage>
</organism>
<comment type="caution">
    <text evidence="1">The sequence shown here is derived from an EMBL/GenBank/DDBJ whole genome shotgun (WGS) entry which is preliminary data.</text>
</comment>
<protein>
    <recommendedName>
        <fullName evidence="3">Metallo-beta-lactamase domain-containing protein</fullName>
    </recommendedName>
</protein>
<name>A0ABV1RCB0_9ALTE</name>
<keyword evidence="2" id="KW-1185">Reference proteome</keyword>
<dbReference type="Proteomes" id="UP001467690">
    <property type="component" value="Unassembled WGS sequence"/>
</dbReference>
<accession>A0ABV1RCB0</accession>
<reference evidence="1 2" key="1">
    <citation type="submission" date="2024-06" db="EMBL/GenBank/DDBJ databases">
        <authorList>
            <person name="Chen R.Y."/>
        </authorList>
    </citation>
    <scope>NUCLEOTIDE SEQUENCE [LARGE SCALE GENOMIC DNA]</scope>
    <source>
        <strain evidence="1 2">D2</strain>
    </source>
</reference>
<sequence>MKYQSSVALLILLNVAGCQFTTNDTDQKTDNVEEELDCSVHVASNRKASETSVASYSNWLEAEHTEHNLIVKTEEEEGFVTGSTSGDLLRMEKTSELFVRWDNIHVLEDGLTEFVLKAASPWGSKVQNLTIWNESGEQVYKDDAFTIFASSDNPKEWQEYPIYVELAKGQYSLEVGDDWGYVFFDALRVRDQTVIVNSELNLEQINYYKSTNNPIELNIAYNHNKLFDVVVNGNSIPYDFVKTCNNIRIDEKAIMALPRGTYDLRIIYDQGEDSVASLRIHDEIEVPKNNRYEAELQSMGRGVTIVMEDSSASNRSFVSNENFGSVEYVVVVPKKGKYEFSMRYKAPNSDAKRKLHINGKRYRTALGVRYAKEWDSSPSWILPLEEGANTIRLSPDYGYLELDYLQLSAQPVLDRTEIHPKQTVAFLGDYVKPVRYKVDPVNHSLVSIKDISGQVIDFKTKKYVISDHDEEIAILEDGFHVILQPEQINKMGVGKHELSFEFDDGRTQKVELEIMHAKDNKVAALTLTFFDVSHGLAVLMQLPDGTSIMADAGKHDINEQRVRPFMIANKVKLDEIWTSHRHGDHYGGKEKLLEAYGHITSAFLKDNQSLEHWNDNECEPAGELPFKRGDILHYGDATITVQNAHGDHCKNNYLDFNPNSLAFRLDYKGFRFGFQGDIYGQQQDEHLATYGENAIKVDVLQSNHHWHGSISPDYVKKTNADLIIVSASEHVWGAGSFTQDGLSGVRYLRDNNPDFKERLMTFDVGHVVVKVFEDGSWTYETINSQSVHYVEDPEVENVMGYPVADLEKLKVGNFVGYPTEERTFPIP</sequence>
<dbReference type="Gene3D" id="2.60.120.260">
    <property type="entry name" value="Galactose-binding domain-like"/>
    <property type="match status" value="2"/>
</dbReference>
<dbReference type="InterPro" id="IPR052159">
    <property type="entry name" value="Competence_DNA_uptake"/>
</dbReference>
<evidence type="ECO:0000313" key="1">
    <source>
        <dbReference type="EMBL" id="MER2490547.1"/>
    </source>
</evidence>
<dbReference type="EMBL" id="JBELOE010000060">
    <property type="protein sequence ID" value="MER2490547.1"/>
    <property type="molecule type" value="Genomic_DNA"/>
</dbReference>
<dbReference type="PANTHER" id="PTHR30619:SF7">
    <property type="entry name" value="BETA-LACTAMASE DOMAIN PROTEIN"/>
    <property type="match status" value="1"/>
</dbReference>
<dbReference type="Gene3D" id="3.60.15.10">
    <property type="entry name" value="Ribonuclease Z/Hydroxyacylglutathione hydrolase-like"/>
    <property type="match status" value="1"/>
</dbReference>
<dbReference type="PANTHER" id="PTHR30619">
    <property type="entry name" value="DNA INTERNALIZATION/COMPETENCE PROTEIN COMEC/REC2"/>
    <property type="match status" value="1"/>
</dbReference>
<dbReference type="InterPro" id="IPR036866">
    <property type="entry name" value="RibonucZ/Hydroxyglut_hydro"/>
</dbReference>
<dbReference type="SUPFAM" id="SSF56281">
    <property type="entry name" value="Metallo-hydrolase/oxidoreductase"/>
    <property type="match status" value="1"/>
</dbReference>
<dbReference type="SUPFAM" id="SSF49785">
    <property type="entry name" value="Galactose-binding domain-like"/>
    <property type="match status" value="1"/>
</dbReference>